<dbReference type="SUPFAM" id="SSF56112">
    <property type="entry name" value="Protein kinase-like (PK-like)"/>
    <property type="match status" value="1"/>
</dbReference>
<dbReference type="GO" id="GO:0006914">
    <property type="term" value="P:autophagy"/>
    <property type="evidence" value="ECO:0007669"/>
    <property type="project" value="UniProtKB-ARBA"/>
</dbReference>
<evidence type="ECO:0000313" key="2">
    <source>
        <dbReference type="EMBL" id="VDM70655.1"/>
    </source>
</evidence>
<feature type="domain" description="Protein kinase" evidence="1">
    <location>
        <begin position="1"/>
        <end position="187"/>
    </location>
</feature>
<dbReference type="AlphaFoldDB" id="A0A3P7KHT6"/>
<dbReference type="Proteomes" id="UP000270094">
    <property type="component" value="Unassembled WGS sequence"/>
</dbReference>
<reference evidence="2 3" key="1">
    <citation type="submission" date="2018-11" db="EMBL/GenBank/DDBJ databases">
        <authorList>
            <consortium name="Pathogen Informatics"/>
        </authorList>
    </citation>
    <scope>NUCLEOTIDE SEQUENCE [LARGE SCALE GENOMIC DNA]</scope>
</reference>
<dbReference type="PROSITE" id="PS50011">
    <property type="entry name" value="PROTEIN_KINASE_DOM"/>
    <property type="match status" value="1"/>
</dbReference>
<proteinExistence type="predicted"/>
<dbReference type="InterPro" id="IPR045269">
    <property type="entry name" value="Atg1-like"/>
</dbReference>
<dbReference type="OrthoDB" id="5784800at2759"/>
<keyword evidence="3" id="KW-1185">Reference proteome</keyword>
<dbReference type="GO" id="GO:0005524">
    <property type="term" value="F:ATP binding"/>
    <property type="evidence" value="ECO:0007669"/>
    <property type="project" value="InterPro"/>
</dbReference>
<dbReference type="GO" id="GO:0005737">
    <property type="term" value="C:cytoplasm"/>
    <property type="evidence" value="ECO:0007669"/>
    <property type="project" value="TreeGrafter"/>
</dbReference>
<dbReference type="InterPro" id="IPR008271">
    <property type="entry name" value="Ser/Thr_kinase_AS"/>
</dbReference>
<dbReference type="PANTHER" id="PTHR24348">
    <property type="entry name" value="SERINE/THREONINE-PROTEIN KINASE UNC-51-RELATED"/>
    <property type="match status" value="1"/>
</dbReference>
<accession>A0A3P7KHT6</accession>
<evidence type="ECO:0000313" key="3">
    <source>
        <dbReference type="Proteomes" id="UP000270094"/>
    </source>
</evidence>
<dbReference type="PROSITE" id="PS00108">
    <property type="entry name" value="PROTEIN_KINASE_ST"/>
    <property type="match status" value="1"/>
</dbReference>
<dbReference type="SMART" id="SM00220">
    <property type="entry name" value="S_TKc"/>
    <property type="match status" value="1"/>
</dbReference>
<dbReference type="Pfam" id="PF00069">
    <property type="entry name" value="Pkinase"/>
    <property type="match status" value="1"/>
</dbReference>
<protein>
    <recommendedName>
        <fullName evidence="1">Protein kinase domain-containing protein</fullName>
    </recommendedName>
</protein>
<gene>
    <name evidence="2" type="ORF">SVUK_LOCUS5653</name>
</gene>
<dbReference type="InterPro" id="IPR000719">
    <property type="entry name" value="Prot_kinase_dom"/>
</dbReference>
<dbReference type="GO" id="GO:0010506">
    <property type="term" value="P:regulation of autophagy"/>
    <property type="evidence" value="ECO:0007669"/>
    <property type="project" value="InterPro"/>
</dbReference>
<dbReference type="InterPro" id="IPR011009">
    <property type="entry name" value="Kinase-like_dom_sf"/>
</dbReference>
<organism evidence="2 3">
    <name type="scientific">Strongylus vulgaris</name>
    <name type="common">Blood worm</name>
    <dbReference type="NCBI Taxonomy" id="40348"/>
    <lineage>
        <taxon>Eukaryota</taxon>
        <taxon>Metazoa</taxon>
        <taxon>Ecdysozoa</taxon>
        <taxon>Nematoda</taxon>
        <taxon>Chromadorea</taxon>
        <taxon>Rhabditida</taxon>
        <taxon>Rhabditina</taxon>
        <taxon>Rhabditomorpha</taxon>
        <taxon>Strongyloidea</taxon>
        <taxon>Strongylidae</taxon>
        <taxon>Strongylus</taxon>
    </lineage>
</organism>
<dbReference type="GO" id="GO:0004674">
    <property type="term" value="F:protein serine/threonine kinase activity"/>
    <property type="evidence" value="ECO:0007669"/>
    <property type="project" value="InterPro"/>
</dbReference>
<evidence type="ECO:0000259" key="1">
    <source>
        <dbReference type="PROSITE" id="PS50011"/>
    </source>
</evidence>
<dbReference type="EMBL" id="UYYB01017033">
    <property type="protein sequence ID" value="VDM70655.1"/>
    <property type="molecule type" value="Genomic_DNA"/>
</dbReference>
<dbReference type="Gene3D" id="1.10.510.10">
    <property type="entry name" value="Transferase(Phosphotransferase) domain 1"/>
    <property type="match status" value="1"/>
</dbReference>
<sequence>MKRINMARLNPKQREEVEYEVALHETLTKSGDSHIVHCYGACDDFAKEEKHIYLEYIDGSDLFELAMNKGGVGKTAARHFFRQLLEGLAFLHELSVAHRDIKPENILIDRLGKDIIFKKQSLSLMKQIPGALKIADFGLADCYRESPEEPDRRLSRICGSYEYLSPQVLQNDYRFVIECKLMIKHCL</sequence>
<name>A0A3P7KHT6_STRVU</name>